<dbReference type="Pfam" id="PF00294">
    <property type="entry name" value="PfkB"/>
    <property type="match status" value="1"/>
</dbReference>
<evidence type="ECO:0000256" key="1">
    <source>
        <dbReference type="ARBA" id="ARBA00010688"/>
    </source>
</evidence>
<evidence type="ECO:0000313" key="5">
    <source>
        <dbReference type="EMBL" id="SEM06969.1"/>
    </source>
</evidence>
<dbReference type="InterPro" id="IPR011611">
    <property type="entry name" value="PfkB_dom"/>
</dbReference>
<evidence type="ECO:0000313" key="6">
    <source>
        <dbReference type="Proteomes" id="UP000199214"/>
    </source>
</evidence>
<dbReference type="GO" id="GO:0019698">
    <property type="term" value="P:D-galacturonate catabolic process"/>
    <property type="evidence" value="ECO:0007669"/>
    <property type="project" value="TreeGrafter"/>
</dbReference>
<feature type="domain" description="Carbohydrate kinase PfkB" evidence="4">
    <location>
        <begin position="3"/>
        <end position="298"/>
    </location>
</feature>
<gene>
    <name evidence="5" type="ORF">SAMN05216382_0008</name>
</gene>
<dbReference type="PANTHER" id="PTHR43085:SF15">
    <property type="entry name" value="2-DEHYDRO-3-DEOXYGLUCONOKINASE"/>
    <property type="match status" value="1"/>
</dbReference>
<dbReference type="OrthoDB" id="9776822at2"/>
<dbReference type="GO" id="GO:0008673">
    <property type="term" value="F:2-dehydro-3-deoxygluconokinase activity"/>
    <property type="evidence" value="ECO:0007669"/>
    <property type="project" value="TreeGrafter"/>
</dbReference>
<keyword evidence="2" id="KW-0808">Transferase</keyword>
<keyword evidence="3 5" id="KW-0418">Kinase</keyword>
<accession>A0A1H7VDL4</accession>
<reference evidence="6" key="1">
    <citation type="submission" date="2016-10" db="EMBL/GenBank/DDBJ databases">
        <authorList>
            <person name="Varghese N."/>
            <person name="Submissions S."/>
        </authorList>
    </citation>
    <scope>NUCLEOTIDE SEQUENCE [LARGE SCALE GENOMIC DNA]</scope>
    <source>
        <strain evidence="6">JS21-1</strain>
    </source>
</reference>
<dbReference type="InterPro" id="IPR002173">
    <property type="entry name" value="Carboh/pur_kinase_PfkB_CS"/>
</dbReference>
<evidence type="ECO:0000256" key="3">
    <source>
        <dbReference type="ARBA" id="ARBA00022777"/>
    </source>
</evidence>
<organism evidence="5 6">
    <name type="scientific">Sphingomonas palmae</name>
    <dbReference type="NCBI Taxonomy" id="1855283"/>
    <lineage>
        <taxon>Bacteria</taxon>
        <taxon>Pseudomonadati</taxon>
        <taxon>Pseudomonadota</taxon>
        <taxon>Alphaproteobacteria</taxon>
        <taxon>Sphingomonadales</taxon>
        <taxon>Sphingomonadaceae</taxon>
        <taxon>Sphingomonas</taxon>
    </lineage>
</organism>
<evidence type="ECO:0000256" key="2">
    <source>
        <dbReference type="ARBA" id="ARBA00022679"/>
    </source>
</evidence>
<dbReference type="Gene3D" id="3.40.1190.20">
    <property type="match status" value="1"/>
</dbReference>
<comment type="similarity">
    <text evidence="1">Belongs to the carbohydrate kinase PfkB family.</text>
</comment>
<dbReference type="EMBL" id="FNZZ01000010">
    <property type="protein sequence ID" value="SEM06969.1"/>
    <property type="molecule type" value="Genomic_DNA"/>
</dbReference>
<dbReference type="STRING" id="1855283.SAMN05216382_0008"/>
<dbReference type="RefSeq" id="WP_093008176.1">
    <property type="nucleotide sequence ID" value="NZ_FNZZ01000010.1"/>
</dbReference>
<dbReference type="InterPro" id="IPR050306">
    <property type="entry name" value="PfkB_Carbo_kinase"/>
</dbReference>
<dbReference type="Proteomes" id="UP000199214">
    <property type="component" value="Unassembled WGS sequence"/>
</dbReference>
<dbReference type="SUPFAM" id="SSF53613">
    <property type="entry name" value="Ribokinase-like"/>
    <property type="match status" value="1"/>
</dbReference>
<protein>
    <submittedName>
        <fullName evidence="5">2-dehydro-3-deoxygluconokinase</fullName>
    </submittedName>
</protein>
<dbReference type="InterPro" id="IPR029056">
    <property type="entry name" value="Ribokinase-like"/>
</dbReference>
<dbReference type="AlphaFoldDB" id="A0A1H7VDL4"/>
<proteinExistence type="inferred from homology"/>
<dbReference type="CDD" id="cd01166">
    <property type="entry name" value="KdgK"/>
    <property type="match status" value="1"/>
</dbReference>
<keyword evidence="6" id="KW-1185">Reference proteome</keyword>
<dbReference type="PANTHER" id="PTHR43085">
    <property type="entry name" value="HEXOKINASE FAMILY MEMBER"/>
    <property type="match status" value="1"/>
</dbReference>
<dbReference type="GO" id="GO:0042840">
    <property type="term" value="P:D-glucuronate catabolic process"/>
    <property type="evidence" value="ECO:0007669"/>
    <property type="project" value="TreeGrafter"/>
</dbReference>
<evidence type="ECO:0000259" key="4">
    <source>
        <dbReference type="Pfam" id="PF00294"/>
    </source>
</evidence>
<dbReference type="GO" id="GO:0005829">
    <property type="term" value="C:cytosol"/>
    <property type="evidence" value="ECO:0007669"/>
    <property type="project" value="TreeGrafter"/>
</dbReference>
<sequence>MLIVVVGEGMLELSRGSSSASEAATWRLGYGGDTLNTAIHLARGGDRVAYLTALGADPFSDTLRGDWQDEGLDTSLILTDPARLPGLYAIRTDSEGERTFNYWRGESAARQVFALPGARSAMARAEEADLLAFSLISLAILPDEGRSALLALAKRMRGRGKQVAFDGNYRPKLWADAAEAGLWRDQAIACCSIGLPTLEDEIAIQGTSTDAAEIAARWHAAGADAVVVKMGAQGCLLPNSESLPPPRHLLPVDTSGAGDAFNAGYLHALLRGADQRAAGLAGHRLAGWVVMRAGAVPPRESDHVYATLLD</sequence>
<dbReference type="PROSITE" id="PS00584">
    <property type="entry name" value="PFKB_KINASES_2"/>
    <property type="match status" value="1"/>
</dbReference>
<dbReference type="GO" id="GO:0006974">
    <property type="term" value="P:DNA damage response"/>
    <property type="evidence" value="ECO:0007669"/>
    <property type="project" value="TreeGrafter"/>
</dbReference>
<name>A0A1H7VDL4_9SPHN</name>